<protein>
    <submittedName>
        <fullName evidence="10">Unannotated protein</fullName>
    </submittedName>
</protein>
<feature type="transmembrane region" description="Helical" evidence="8">
    <location>
        <begin position="274"/>
        <end position="293"/>
    </location>
</feature>
<keyword evidence="7 8" id="KW-0472">Membrane</keyword>
<keyword evidence="6 8" id="KW-1133">Transmembrane helix</keyword>
<dbReference type="PANTHER" id="PTHR42929">
    <property type="entry name" value="INNER MEMBRANE ABC TRANSPORTER PERMEASE PROTEIN YDCU-RELATED-RELATED"/>
    <property type="match status" value="1"/>
</dbReference>
<reference evidence="10" key="1">
    <citation type="submission" date="2020-05" db="EMBL/GenBank/DDBJ databases">
        <authorList>
            <person name="Chiriac C."/>
            <person name="Salcher M."/>
            <person name="Ghai R."/>
            <person name="Kavagutti S V."/>
        </authorList>
    </citation>
    <scope>NUCLEOTIDE SEQUENCE</scope>
</reference>
<organism evidence="10">
    <name type="scientific">freshwater metagenome</name>
    <dbReference type="NCBI Taxonomy" id="449393"/>
    <lineage>
        <taxon>unclassified sequences</taxon>
        <taxon>metagenomes</taxon>
        <taxon>ecological metagenomes</taxon>
    </lineage>
</organism>
<dbReference type="CDD" id="cd06261">
    <property type="entry name" value="TM_PBP2"/>
    <property type="match status" value="1"/>
</dbReference>
<keyword evidence="3" id="KW-0813">Transport</keyword>
<dbReference type="GO" id="GO:0055085">
    <property type="term" value="P:transmembrane transport"/>
    <property type="evidence" value="ECO:0007669"/>
    <property type="project" value="InterPro"/>
</dbReference>
<keyword evidence="5 8" id="KW-0812">Transmembrane</keyword>
<evidence type="ECO:0000256" key="1">
    <source>
        <dbReference type="ARBA" id="ARBA00004651"/>
    </source>
</evidence>
<comment type="subcellular location">
    <subcellularLocation>
        <location evidence="1">Cell membrane</location>
        <topology evidence="1">Multi-pass membrane protein</topology>
    </subcellularLocation>
</comment>
<feature type="transmembrane region" description="Helical" evidence="8">
    <location>
        <begin position="220"/>
        <end position="241"/>
    </location>
</feature>
<evidence type="ECO:0000256" key="3">
    <source>
        <dbReference type="ARBA" id="ARBA00022448"/>
    </source>
</evidence>
<dbReference type="InterPro" id="IPR000515">
    <property type="entry name" value="MetI-like"/>
</dbReference>
<proteinExistence type="inferred from homology"/>
<feature type="transmembrane region" description="Helical" evidence="8">
    <location>
        <begin position="93"/>
        <end position="115"/>
    </location>
</feature>
<dbReference type="GO" id="GO:0005886">
    <property type="term" value="C:plasma membrane"/>
    <property type="evidence" value="ECO:0007669"/>
    <property type="project" value="UniProtKB-SubCell"/>
</dbReference>
<dbReference type="AlphaFoldDB" id="A0A6J5ZB10"/>
<accession>A0A6J5ZB10</accession>
<comment type="similarity">
    <text evidence="2">Belongs to the binding-protein-dependent transport system permease family. CysTW subfamily.</text>
</comment>
<evidence type="ECO:0000256" key="5">
    <source>
        <dbReference type="ARBA" id="ARBA00022692"/>
    </source>
</evidence>
<evidence type="ECO:0000256" key="8">
    <source>
        <dbReference type="SAM" id="Phobius"/>
    </source>
</evidence>
<gene>
    <name evidence="10" type="ORF">UFOPK3770_00860</name>
</gene>
<feature type="transmembrane region" description="Helical" evidence="8">
    <location>
        <begin position="168"/>
        <end position="192"/>
    </location>
</feature>
<dbReference type="InterPro" id="IPR035906">
    <property type="entry name" value="MetI-like_sf"/>
</dbReference>
<keyword evidence="4" id="KW-1003">Cell membrane</keyword>
<sequence length="307" mass="34089">MTALNEKTSKLKRNPPGQTGPWFAFPTVFYLVLTIAVPLVITVVYSFLEKAQLGTGVQWSFNPRAYKDIFIQEKLDGTTAFDTRYVKVLWNSFLYSGITTVVTLILSIPIAMWIATRTAAARNFLVAAVTLPFWISILIRTYGLRQIIDDMGPIGAIMHRIGYTSYHIIYTPIATVTGLIYVFLPFMILPIYASAERFDFRLAEAAYDLGARRMTVLRRVILPSIRPGIISGIALVFIPALGSFLQSDMLGGGKTNMIANVIANNYGQARNWPFGSALSVLLMVLTLISVVIVQRIAARKGDKVELI</sequence>
<evidence type="ECO:0000256" key="2">
    <source>
        <dbReference type="ARBA" id="ARBA00007069"/>
    </source>
</evidence>
<name>A0A6J5ZB10_9ZZZZ</name>
<dbReference type="Gene3D" id="1.10.3720.10">
    <property type="entry name" value="MetI-like"/>
    <property type="match status" value="1"/>
</dbReference>
<feature type="transmembrane region" description="Helical" evidence="8">
    <location>
        <begin position="124"/>
        <end position="143"/>
    </location>
</feature>
<evidence type="ECO:0000256" key="7">
    <source>
        <dbReference type="ARBA" id="ARBA00023136"/>
    </source>
</evidence>
<dbReference type="PANTHER" id="PTHR42929:SF1">
    <property type="entry name" value="INNER MEMBRANE ABC TRANSPORTER PERMEASE PROTEIN YDCU-RELATED"/>
    <property type="match status" value="1"/>
</dbReference>
<dbReference type="Pfam" id="PF00528">
    <property type="entry name" value="BPD_transp_1"/>
    <property type="match status" value="1"/>
</dbReference>
<evidence type="ECO:0000259" key="9">
    <source>
        <dbReference type="PROSITE" id="PS50928"/>
    </source>
</evidence>
<dbReference type="EMBL" id="CAESAJ010000089">
    <property type="protein sequence ID" value="CAB4339781.1"/>
    <property type="molecule type" value="Genomic_DNA"/>
</dbReference>
<evidence type="ECO:0000256" key="6">
    <source>
        <dbReference type="ARBA" id="ARBA00022989"/>
    </source>
</evidence>
<evidence type="ECO:0000256" key="4">
    <source>
        <dbReference type="ARBA" id="ARBA00022475"/>
    </source>
</evidence>
<evidence type="ECO:0000313" key="10">
    <source>
        <dbReference type="EMBL" id="CAB4339781.1"/>
    </source>
</evidence>
<dbReference type="PROSITE" id="PS50928">
    <property type="entry name" value="ABC_TM1"/>
    <property type="match status" value="1"/>
</dbReference>
<feature type="domain" description="ABC transmembrane type-1" evidence="9">
    <location>
        <begin position="89"/>
        <end position="293"/>
    </location>
</feature>
<feature type="transmembrane region" description="Helical" evidence="8">
    <location>
        <begin position="21"/>
        <end position="48"/>
    </location>
</feature>
<dbReference type="SUPFAM" id="SSF161098">
    <property type="entry name" value="MetI-like"/>
    <property type="match status" value="1"/>
</dbReference>